<gene>
    <name evidence="2" type="ORF">UFOVP1413_50</name>
    <name evidence="1" type="ORF">UFOVP893_54</name>
</gene>
<name>A0A6J5PD84_9CAUD</name>
<dbReference type="EMBL" id="LR796841">
    <property type="protein sequence ID" value="CAB4169147.1"/>
    <property type="molecule type" value="Genomic_DNA"/>
</dbReference>
<proteinExistence type="predicted"/>
<protein>
    <submittedName>
        <fullName evidence="1">Uncharacterized protein</fullName>
    </submittedName>
</protein>
<organism evidence="1">
    <name type="scientific">uncultured Caudovirales phage</name>
    <dbReference type="NCBI Taxonomy" id="2100421"/>
    <lineage>
        <taxon>Viruses</taxon>
        <taxon>Duplodnaviria</taxon>
        <taxon>Heunggongvirae</taxon>
        <taxon>Uroviricota</taxon>
        <taxon>Caudoviricetes</taxon>
        <taxon>Peduoviridae</taxon>
        <taxon>Maltschvirus</taxon>
        <taxon>Maltschvirus maltsch</taxon>
    </lineage>
</organism>
<evidence type="ECO:0000313" key="2">
    <source>
        <dbReference type="EMBL" id="CAB4210799.1"/>
    </source>
</evidence>
<accession>A0A6J5PD84</accession>
<dbReference type="EMBL" id="LR797364">
    <property type="protein sequence ID" value="CAB4210799.1"/>
    <property type="molecule type" value="Genomic_DNA"/>
</dbReference>
<reference evidence="1" key="1">
    <citation type="submission" date="2020-05" db="EMBL/GenBank/DDBJ databases">
        <authorList>
            <person name="Chiriac C."/>
            <person name="Salcher M."/>
            <person name="Ghai R."/>
            <person name="Kavagutti S V."/>
        </authorList>
    </citation>
    <scope>NUCLEOTIDE SEQUENCE</scope>
</reference>
<sequence>MSVVQIPNLGAAIALNGTEQLEGVQAGTSVKLTVAQLGAYITAQYPPPGVSSVATSAPITGGTITTTGTIGLAGAGVTNYYLANSSVTFNGVTVALGSSGVITGLASTSIAVGTTTVLGATSGYVLYNNAGVLGELAFGVVTSKTASYAVLAADSYKDFDNNGAAGSVTFTLPASTVGLAYGFAVMEAQNLVVDAPGGVTIYLGALATTAGGTITSNEVGSYLFVKCRSATEWIVQSSMGSWTPA</sequence>
<evidence type="ECO:0000313" key="1">
    <source>
        <dbReference type="EMBL" id="CAB4169147.1"/>
    </source>
</evidence>